<gene>
    <name evidence="9" type="ORF">C7B43_11465</name>
</gene>
<evidence type="ECO:0000256" key="2">
    <source>
        <dbReference type="ARBA" id="ARBA00022448"/>
    </source>
</evidence>
<feature type="transmembrane region" description="Helical" evidence="7">
    <location>
        <begin position="242"/>
        <end position="265"/>
    </location>
</feature>
<evidence type="ECO:0000256" key="1">
    <source>
        <dbReference type="ARBA" id="ARBA00004651"/>
    </source>
</evidence>
<dbReference type="EMBL" id="PXYT01000025">
    <property type="protein sequence ID" value="PSR27571.1"/>
    <property type="molecule type" value="Genomic_DNA"/>
</dbReference>
<dbReference type="PANTHER" id="PTHR43744">
    <property type="entry name" value="ABC TRANSPORTER PERMEASE PROTEIN MG189-RELATED-RELATED"/>
    <property type="match status" value="1"/>
</dbReference>
<accession>A0A2T2WZB4</accession>
<sequence>MRLGQHQDRRVLRTVLQAGVALIFLFPFYWAIVLSVAPKSRVFTLPPDLVPGWDFHPWERVFQAAPWGLYFLHSVIITGSTILLVLITGASAGYALSLPTFRGREIIFGIFLAALMVPPEAILIPDYVVAYHLHILNSLRGQVLPFAVNVFAIFIFRQFFKTLPKELWDAAQLDGASWWRYLWNMALPLSKPAVATVSLLTFSSQWSQFQWPLIITQGQAARPIEVALSYFQGFDGTHWRELAAASLLTLTPIIIVFLFTQRYFVVSVAGRVDDREPSSPMTPVNR</sequence>
<feature type="transmembrane region" description="Helical" evidence="7">
    <location>
        <begin position="67"/>
        <end position="94"/>
    </location>
</feature>
<evidence type="ECO:0000313" key="9">
    <source>
        <dbReference type="EMBL" id="PSR27571.1"/>
    </source>
</evidence>
<keyword evidence="3" id="KW-1003">Cell membrane</keyword>
<keyword evidence="2 7" id="KW-0813">Transport</keyword>
<name>A0A2T2WZB4_9FIRM</name>
<evidence type="ECO:0000259" key="8">
    <source>
        <dbReference type="PROSITE" id="PS50928"/>
    </source>
</evidence>
<comment type="caution">
    <text evidence="9">The sequence shown here is derived from an EMBL/GenBank/DDBJ whole genome shotgun (WGS) entry which is preliminary data.</text>
</comment>
<proteinExistence type="inferred from homology"/>
<comment type="similarity">
    <text evidence="7">Belongs to the binding-protein-dependent transport system permease family.</text>
</comment>
<keyword evidence="4 7" id="KW-0812">Transmembrane</keyword>
<reference evidence="9 10" key="1">
    <citation type="journal article" date="2014" name="BMC Genomics">
        <title>Comparison of environmental and isolate Sulfobacillus genomes reveals diverse carbon, sulfur, nitrogen, and hydrogen metabolisms.</title>
        <authorList>
            <person name="Justice N.B."/>
            <person name="Norman A."/>
            <person name="Brown C.T."/>
            <person name="Singh A."/>
            <person name="Thomas B.C."/>
            <person name="Banfield J.F."/>
        </authorList>
    </citation>
    <scope>NUCLEOTIDE SEQUENCE [LARGE SCALE GENOMIC DNA]</scope>
    <source>
        <strain evidence="9">AMDSBA1</strain>
    </source>
</reference>
<dbReference type="GO" id="GO:0005886">
    <property type="term" value="C:plasma membrane"/>
    <property type="evidence" value="ECO:0007669"/>
    <property type="project" value="UniProtKB-SubCell"/>
</dbReference>
<evidence type="ECO:0000256" key="3">
    <source>
        <dbReference type="ARBA" id="ARBA00022475"/>
    </source>
</evidence>
<feature type="domain" description="ABC transmembrane type-1" evidence="8">
    <location>
        <begin position="71"/>
        <end position="260"/>
    </location>
</feature>
<dbReference type="PANTHER" id="PTHR43744:SF12">
    <property type="entry name" value="ABC TRANSPORTER PERMEASE PROTEIN MG189-RELATED"/>
    <property type="match status" value="1"/>
</dbReference>
<dbReference type="InterPro" id="IPR000515">
    <property type="entry name" value="MetI-like"/>
</dbReference>
<evidence type="ECO:0000313" key="10">
    <source>
        <dbReference type="Proteomes" id="UP000242699"/>
    </source>
</evidence>
<evidence type="ECO:0000256" key="4">
    <source>
        <dbReference type="ARBA" id="ARBA00022692"/>
    </source>
</evidence>
<dbReference type="InterPro" id="IPR035906">
    <property type="entry name" value="MetI-like_sf"/>
</dbReference>
<organism evidence="9 10">
    <name type="scientific">Sulfobacillus benefaciens</name>
    <dbReference type="NCBI Taxonomy" id="453960"/>
    <lineage>
        <taxon>Bacteria</taxon>
        <taxon>Bacillati</taxon>
        <taxon>Bacillota</taxon>
        <taxon>Clostridia</taxon>
        <taxon>Eubacteriales</taxon>
        <taxon>Clostridiales Family XVII. Incertae Sedis</taxon>
        <taxon>Sulfobacillus</taxon>
    </lineage>
</organism>
<dbReference type="Gene3D" id="1.10.3720.10">
    <property type="entry name" value="MetI-like"/>
    <property type="match status" value="1"/>
</dbReference>
<dbReference type="Pfam" id="PF00528">
    <property type="entry name" value="BPD_transp_1"/>
    <property type="match status" value="1"/>
</dbReference>
<evidence type="ECO:0000256" key="7">
    <source>
        <dbReference type="RuleBase" id="RU363032"/>
    </source>
</evidence>
<protein>
    <submittedName>
        <fullName evidence="9">Carbohydrate ABC transporter permease</fullName>
    </submittedName>
</protein>
<dbReference type="AlphaFoldDB" id="A0A2T2WZB4"/>
<dbReference type="Proteomes" id="UP000242699">
    <property type="component" value="Unassembled WGS sequence"/>
</dbReference>
<feature type="transmembrane region" description="Helical" evidence="7">
    <location>
        <begin position="142"/>
        <end position="160"/>
    </location>
</feature>
<dbReference type="PROSITE" id="PS50928">
    <property type="entry name" value="ABC_TM1"/>
    <property type="match status" value="1"/>
</dbReference>
<feature type="transmembrane region" description="Helical" evidence="7">
    <location>
        <begin position="106"/>
        <end position="130"/>
    </location>
</feature>
<evidence type="ECO:0000256" key="6">
    <source>
        <dbReference type="ARBA" id="ARBA00023136"/>
    </source>
</evidence>
<dbReference type="SUPFAM" id="SSF161098">
    <property type="entry name" value="MetI-like"/>
    <property type="match status" value="1"/>
</dbReference>
<dbReference type="CDD" id="cd06261">
    <property type="entry name" value="TM_PBP2"/>
    <property type="match status" value="1"/>
</dbReference>
<keyword evidence="5 7" id="KW-1133">Transmembrane helix</keyword>
<feature type="transmembrane region" description="Helical" evidence="7">
    <location>
        <begin position="12"/>
        <end position="32"/>
    </location>
</feature>
<dbReference type="GO" id="GO:0055085">
    <property type="term" value="P:transmembrane transport"/>
    <property type="evidence" value="ECO:0007669"/>
    <property type="project" value="InterPro"/>
</dbReference>
<comment type="subcellular location">
    <subcellularLocation>
        <location evidence="1 7">Cell membrane</location>
        <topology evidence="1 7">Multi-pass membrane protein</topology>
    </subcellularLocation>
</comment>
<feature type="transmembrane region" description="Helical" evidence="7">
    <location>
        <begin position="181"/>
        <end position="202"/>
    </location>
</feature>
<keyword evidence="6 7" id="KW-0472">Membrane</keyword>
<evidence type="ECO:0000256" key="5">
    <source>
        <dbReference type="ARBA" id="ARBA00022989"/>
    </source>
</evidence>